<evidence type="ECO:0000256" key="1">
    <source>
        <dbReference type="SAM" id="Phobius"/>
    </source>
</evidence>
<keyword evidence="1" id="KW-0472">Membrane</keyword>
<sequence length="93" mass="9983">MHEKPLTLSRSGTALLLVCVSLLAAAGLYAWLVCETFSTRILPSPAGSGDVLMNGLRDFPLIFLLSLAGGFACGALVSITLRRQGFMTYRSYL</sequence>
<protein>
    <submittedName>
        <fullName evidence="2">Uncharacterized protein</fullName>
    </submittedName>
</protein>
<dbReference type="KEGG" id="ebi:EbC_pEb17202090"/>
<dbReference type="Proteomes" id="UP000008793">
    <property type="component" value="Plasmid pEB170"/>
</dbReference>
<organism evidence="3">
    <name type="scientific">Erwinia billingiae (strain Eb661)</name>
    <dbReference type="NCBI Taxonomy" id="634500"/>
    <lineage>
        <taxon>Bacteria</taxon>
        <taxon>Pseudomonadati</taxon>
        <taxon>Pseudomonadota</taxon>
        <taxon>Gammaproteobacteria</taxon>
        <taxon>Enterobacterales</taxon>
        <taxon>Erwiniaceae</taxon>
        <taxon>Erwinia</taxon>
    </lineage>
</organism>
<dbReference type="EMBL" id="FP236830">
    <property type="protein sequence ID" value="CAX53662.1"/>
    <property type="molecule type" value="Genomic_DNA"/>
</dbReference>
<geneLocation type="plasmid" evidence="2 3">
    <name>pEB170</name>
</geneLocation>
<feature type="transmembrane region" description="Helical" evidence="1">
    <location>
        <begin position="12"/>
        <end position="32"/>
    </location>
</feature>
<name>D8MK64_ERWBE</name>
<keyword evidence="1" id="KW-1133">Transmembrane helix</keyword>
<gene>
    <name evidence="2" type="ordered locus">EbC_pEb17202090</name>
</gene>
<evidence type="ECO:0000313" key="3">
    <source>
        <dbReference type="Proteomes" id="UP000008793"/>
    </source>
</evidence>
<reference evidence="2 3" key="1">
    <citation type="journal article" date="2010" name="BMC Genomics">
        <title>Genome comparison of the epiphytic bacteria Erwinia billingiae and E. tasmaniensis with the pear pathogen E. pyrifoliae.</title>
        <authorList>
            <person name="Kube M."/>
            <person name="Migdoll A.M."/>
            <person name="Gehring I."/>
            <person name="Heitmann K."/>
            <person name="Mayer Y."/>
            <person name="Kuhl H."/>
            <person name="Knaust F."/>
            <person name="Geider K."/>
            <person name="Reinhardt R."/>
        </authorList>
    </citation>
    <scope>NUCLEOTIDE SEQUENCE [LARGE SCALE GENOMIC DNA]</scope>
    <source>
        <strain evidence="2 3">Eb661</strain>
        <plasmid evidence="2">pEB170</plasmid>
    </source>
</reference>
<keyword evidence="3" id="KW-1185">Reference proteome</keyword>
<keyword evidence="2" id="KW-0614">Plasmid</keyword>
<dbReference type="AlphaFoldDB" id="D8MK64"/>
<dbReference type="HOGENOM" id="CLU_2288796_0_0_6"/>
<feature type="transmembrane region" description="Helical" evidence="1">
    <location>
        <begin position="61"/>
        <end position="81"/>
    </location>
</feature>
<evidence type="ECO:0000313" key="2">
    <source>
        <dbReference type="EMBL" id="CAX53662.1"/>
    </source>
</evidence>
<proteinExistence type="predicted"/>
<keyword evidence="1" id="KW-0812">Transmembrane</keyword>
<dbReference type="RefSeq" id="WP_013200029.1">
    <property type="nucleotide sequence ID" value="NC_014305.1"/>
</dbReference>
<accession>D8MK64</accession>
<dbReference type="GeneID" id="90509951"/>